<dbReference type="Proteomes" id="UP000232688">
    <property type="component" value="Unassembled WGS sequence"/>
</dbReference>
<dbReference type="Gene3D" id="2.80.10.50">
    <property type="match status" value="1"/>
</dbReference>
<feature type="transmembrane region" description="Helical" evidence="2">
    <location>
        <begin position="12"/>
        <end position="29"/>
    </location>
</feature>
<proteinExistence type="predicted"/>
<reference evidence="6 7" key="3">
    <citation type="submission" date="2017-10" db="EMBL/GenBank/DDBJ databases">
        <title>Extensive intraspecific genome diversity in a model arbuscular mycorrhizal fungus.</title>
        <authorList>
            <person name="Chen E.C.H."/>
            <person name="Morin E."/>
            <person name="Baudet D."/>
            <person name="Noel J."/>
            <person name="Ndikumana S."/>
            <person name="Charron P."/>
            <person name="St-Onge C."/>
            <person name="Giorgi J."/>
            <person name="Grigoriev I.V."/>
            <person name="Roux C."/>
            <person name="Martin F.M."/>
            <person name="Corradi N."/>
        </authorList>
    </citation>
    <scope>NUCLEOTIDE SEQUENCE [LARGE SCALE GENOMIC DNA]</scope>
    <source>
        <strain evidence="6 7">A1</strain>
    </source>
</reference>
<dbReference type="CDD" id="cd00161">
    <property type="entry name" value="beta-trefoil_Ricin-like"/>
    <property type="match status" value="1"/>
</dbReference>
<comment type="caution">
    <text evidence="4">The sequence shown here is derived from an EMBL/GenBank/DDBJ whole genome shotgun (WGS) entry which is preliminary data.</text>
</comment>
<reference evidence="6 7" key="4">
    <citation type="submission" date="2017-10" db="EMBL/GenBank/DDBJ databases">
        <title>Genome analyses suggest a sexual origin of heterokaryosis in a supposedly ancient asexual fungus.</title>
        <authorList>
            <person name="Corradi N."/>
            <person name="Sedzielewska K."/>
            <person name="Noel J."/>
            <person name="Charron P."/>
            <person name="Farinelli L."/>
            <person name="Marton T."/>
            <person name="Kruger M."/>
            <person name="Pelin A."/>
            <person name="Brachmann A."/>
            <person name="Corradi N."/>
        </authorList>
    </citation>
    <scope>NUCLEOTIDE SEQUENCE [LARGE SCALE GENOMIC DNA]</scope>
    <source>
        <strain evidence="6 7">A1</strain>
    </source>
</reference>
<accession>A0A2I1E662</accession>
<name>A0A2I1E662_9GLOM</name>
<dbReference type="EMBL" id="CAGKOT010000050">
    <property type="protein sequence ID" value="CAB5384067.1"/>
    <property type="molecule type" value="Genomic_DNA"/>
</dbReference>
<dbReference type="VEuPathDB" id="FungiDB:RhiirFUN_006354"/>
<dbReference type="AlphaFoldDB" id="A0A2I1E662"/>
<feature type="compositionally biased region" description="Basic and acidic residues" evidence="1">
    <location>
        <begin position="405"/>
        <end position="423"/>
    </location>
</feature>
<evidence type="ECO:0000313" key="6">
    <source>
        <dbReference type="EMBL" id="PKC66198.1"/>
    </source>
</evidence>
<sequence length="457" mass="52369">MKVRYTNKSLHYLGFLLFFIISTYCYLIPNDWVNTDDPDDFDLIEGITYNIVHSMSEKNLVNVGERVQVGAPNRSDPNQQWSLRRVEGNIYNIVNIGLGRNLDNNGKGAYVSSPKHDSSNNPYQHWTFRKIQSCTYNIANARMESLSLDSIDSNSELVYIKISNKNNRYQQWLFEPINYKLSTKVIDFDLNFKENKLERKLVNILSSDDTIENQTNATIKRWFKKEETKLNTYTLEIRKSESFKIGRYIDMSFEIGAIIFELPVKVGISGGIEGEFKKTTGDIYKETVTDEVHYLIQQKVSVPPFNSIQIIANTSKINCVVPFNAKIRINCEADRLSTSGKVIEMTNVGANAIRYYVQRENPGIKVMDENFFYIMTNGTLTINGYGYNSYTQLKTLESQGTLSPKKPESTPKKPESTPKKPESTPKAASESSPKNLVMFHQIILTLLQIIMLQFIYD</sequence>
<dbReference type="OrthoDB" id="2340137at2759"/>
<reference evidence="5 8" key="2">
    <citation type="submission" date="2017-09" db="EMBL/GenBank/DDBJ databases">
        <title>Extensive intraspecific genome diversity in a model arbuscular mycorrhizal fungus.</title>
        <authorList>
            <person name="Chen E.C."/>
            <person name="Morin E."/>
            <person name="Beaudet D."/>
            <person name="Noel J."/>
            <person name="Ndikumana S."/>
            <person name="Charron P."/>
            <person name="St-Onge C."/>
            <person name="Giorgi J."/>
            <person name="Grigoriev I.V."/>
            <person name="Roux C."/>
            <person name="Martin F.M."/>
            <person name="Corradi N."/>
        </authorList>
    </citation>
    <scope>NUCLEOTIDE SEQUENCE [LARGE SCALE GENOMIC DNA]</scope>
    <source>
        <strain evidence="5 8">A5</strain>
    </source>
</reference>
<evidence type="ECO:0000259" key="3">
    <source>
        <dbReference type="Pfam" id="PF14200"/>
    </source>
</evidence>
<gene>
    <name evidence="4" type="ORF">CHRIB12_LOCUS18711</name>
    <name evidence="6" type="ORF">RhiirA1_394673</name>
    <name evidence="5" type="ORF">RhiirA5_422693</name>
</gene>
<dbReference type="InterPro" id="IPR035992">
    <property type="entry name" value="Ricin_B-like_lectins"/>
</dbReference>
<dbReference type="VEuPathDB" id="FungiDB:FUN_004194"/>
<reference evidence="4" key="5">
    <citation type="submission" date="2020-05" db="EMBL/GenBank/DDBJ databases">
        <authorList>
            <person name="Rincon C."/>
            <person name="Sanders R I."/>
            <person name="Robbins C."/>
            <person name="Chaturvedi A."/>
        </authorList>
    </citation>
    <scope>NUCLEOTIDE SEQUENCE</scope>
    <source>
        <strain evidence="4">CHB12</strain>
    </source>
</reference>
<reference evidence="5 8" key="1">
    <citation type="submission" date="2016-04" db="EMBL/GenBank/DDBJ databases">
        <title>Genome analyses suggest a sexual origin of heterokaryosis in a supposedly ancient asexual fungus.</title>
        <authorList>
            <person name="Ropars J."/>
            <person name="Sedzielewska K."/>
            <person name="Noel J."/>
            <person name="Charron P."/>
            <person name="Farinelli L."/>
            <person name="Marton T."/>
            <person name="Kruger M."/>
            <person name="Pelin A."/>
            <person name="Brachmann A."/>
            <person name="Corradi N."/>
        </authorList>
    </citation>
    <scope>NUCLEOTIDE SEQUENCE [LARGE SCALE GENOMIC DNA]</scope>
    <source>
        <strain evidence="5 8">A5</strain>
    </source>
</reference>
<evidence type="ECO:0000313" key="5">
    <source>
        <dbReference type="EMBL" id="PKC04138.1"/>
    </source>
</evidence>
<evidence type="ECO:0000313" key="4">
    <source>
        <dbReference type="EMBL" id="CAB5384067.1"/>
    </source>
</evidence>
<protein>
    <recommendedName>
        <fullName evidence="3">Ricin B lectin domain-containing protein</fullName>
    </recommendedName>
</protein>
<evidence type="ECO:0000256" key="1">
    <source>
        <dbReference type="SAM" id="MobiDB-lite"/>
    </source>
</evidence>
<evidence type="ECO:0000313" key="8">
    <source>
        <dbReference type="Proteomes" id="UP000232722"/>
    </source>
</evidence>
<dbReference type="Gene3D" id="2.170.15.10">
    <property type="entry name" value="Proaerolysin, chain A, domain 3"/>
    <property type="match status" value="1"/>
</dbReference>
<dbReference type="EMBL" id="LLXJ01001060">
    <property type="protein sequence ID" value="PKC04138.1"/>
    <property type="molecule type" value="Genomic_DNA"/>
</dbReference>
<dbReference type="PROSITE" id="PS50231">
    <property type="entry name" value="RICIN_B_LECTIN"/>
    <property type="match status" value="1"/>
</dbReference>
<feature type="region of interest" description="Disordered" evidence="1">
    <location>
        <begin position="398"/>
        <end position="432"/>
    </location>
</feature>
<dbReference type="VEuPathDB" id="FungiDB:RhiirFUN_006355"/>
<dbReference type="Proteomes" id="UP000232722">
    <property type="component" value="Unassembled WGS sequence"/>
</dbReference>
<evidence type="ECO:0000313" key="9">
    <source>
        <dbReference type="Proteomes" id="UP000684084"/>
    </source>
</evidence>
<dbReference type="VEuPathDB" id="FungiDB:RhiirA1_394673"/>
<feature type="domain" description="Ricin B lectin" evidence="3">
    <location>
        <begin position="77"/>
        <end position="149"/>
    </location>
</feature>
<dbReference type="EMBL" id="LLXH01000481">
    <property type="protein sequence ID" value="PKC66198.1"/>
    <property type="molecule type" value="Genomic_DNA"/>
</dbReference>
<evidence type="ECO:0000313" key="7">
    <source>
        <dbReference type="Proteomes" id="UP000232688"/>
    </source>
</evidence>
<dbReference type="SUPFAM" id="SSF56973">
    <property type="entry name" value="Aerolisin/ETX pore-forming domain"/>
    <property type="match status" value="1"/>
</dbReference>
<dbReference type="SUPFAM" id="SSF50370">
    <property type="entry name" value="Ricin B-like lectins"/>
    <property type="match status" value="1"/>
</dbReference>
<keyword evidence="2" id="KW-0812">Transmembrane</keyword>
<keyword evidence="2" id="KW-0472">Membrane</keyword>
<dbReference type="Pfam" id="PF14200">
    <property type="entry name" value="RicinB_lectin_2"/>
    <property type="match status" value="1"/>
</dbReference>
<evidence type="ECO:0000256" key="2">
    <source>
        <dbReference type="SAM" id="Phobius"/>
    </source>
</evidence>
<organism evidence="4 9">
    <name type="scientific">Rhizophagus irregularis</name>
    <dbReference type="NCBI Taxonomy" id="588596"/>
    <lineage>
        <taxon>Eukaryota</taxon>
        <taxon>Fungi</taxon>
        <taxon>Fungi incertae sedis</taxon>
        <taxon>Mucoromycota</taxon>
        <taxon>Glomeromycotina</taxon>
        <taxon>Glomeromycetes</taxon>
        <taxon>Glomerales</taxon>
        <taxon>Glomeraceae</taxon>
        <taxon>Rhizophagus</taxon>
    </lineage>
</organism>
<keyword evidence="2" id="KW-1133">Transmembrane helix</keyword>
<dbReference type="InterPro" id="IPR000772">
    <property type="entry name" value="Ricin_B_lectin"/>
</dbReference>
<dbReference type="Proteomes" id="UP000684084">
    <property type="component" value="Unassembled WGS sequence"/>
</dbReference>